<dbReference type="EMBL" id="CM023470">
    <property type="protein sequence ID" value="KAH7978634.1"/>
    <property type="molecule type" value="Genomic_DNA"/>
</dbReference>
<reference evidence="1" key="1">
    <citation type="submission" date="2020-05" db="EMBL/GenBank/DDBJ databases">
        <title>Large-scale comparative analyses of tick genomes elucidate their genetic diversity and vector capacities.</title>
        <authorList>
            <person name="Jia N."/>
            <person name="Wang J."/>
            <person name="Shi W."/>
            <person name="Du L."/>
            <person name="Sun Y."/>
            <person name="Zhan W."/>
            <person name="Jiang J."/>
            <person name="Wang Q."/>
            <person name="Zhang B."/>
            <person name="Ji P."/>
            <person name="Sakyi L.B."/>
            <person name="Cui X."/>
            <person name="Yuan T."/>
            <person name="Jiang B."/>
            <person name="Yang W."/>
            <person name="Lam T.T.-Y."/>
            <person name="Chang Q."/>
            <person name="Ding S."/>
            <person name="Wang X."/>
            <person name="Zhu J."/>
            <person name="Ruan X."/>
            <person name="Zhao L."/>
            <person name="Wei J."/>
            <person name="Que T."/>
            <person name="Du C."/>
            <person name="Cheng J."/>
            <person name="Dai P."/>
            <person name="Han X."/>
            <person name="Huang E."/>
            <person name="Gao Y."/>
            <person name="Liu J."/>
            <person name="Shao H."/>
            <person name="Ye R."/>
            <person name="Li L."/>
            <person name="Wei W."/>
            <person name="Wang X."/>
            <person name="Wang C."/>
            <person name="Yang T."/>
            <person name="Huo Q."/>
            <person name="Li W."/>
            <person name="Guo W."/>
            <person name="Chen H."/>
            <person name="Zhou L."/>
            <person name="Ni X."/>
            <person name="Tian J."/>
            <person name="Zhou Y."/>
            <person name="Sheng Y."/>
            <person name="Liu T."/>
            <person name="Pan Y."/>
            <person name="Xia L."/>
            <person name="Li J."/>
            <person name="Zhao F."/>
            <person name="Cao W."/>
        </authorList>
    </citation>
    <scope>NUCLEOTIDE SEQUENCE</scope>
    <source>
        <strain evidence="1">Dsil-2018</strain>
    </source>
</reference>
<evidence type="ECO:0000313" key="1">
    <source>
        <dbReference type="EMBL" id="KAH7978634.1"/>
    </source>
</evidence>
<sequence>MAFASVGCRNIPGTEEKGNCGGAGGGLSVFSRCHTRALLSASTSSSSPSLSSSEAISRVGDGTRREAAGLILKDQLGTTGAENEVTVPEHRPSFPLGIAGPSSSSGATSKDQPSNISSSSDDGALQLLDPWDTDPSAVDLLLLRAEEQRNKSPTPAHAKPSGQCLLCPVPSLSSSLEVPLVPGIMRQPSLRDVCCPGPPPHQGNSGSTSVSSSVQLQPTPTPRGSNGSGGGRPSVPIPATRYQGLAFKQASAADKIICQNDPLPRSSISENTPAALLLLSRMREEPGFAALVLQRAAEDDDAALGEQRIIPQAEAKSDVVATGQVPAVVVG</sequence>
<gene>
    <name evidence="1" type="ORF">HPB49_006249</name>
</gene>
<evidence type="ECO:0000313" key="2">
    <source>
        <dbReference type="Proteomes" id="UP000821865"/>
    </source>
</evidence>
<protein>
    <submittedName>
        <fullName evidence="1">Uncharacterized protein</fullName>
    </submittedName>
</protein>
<accession>A0ACB8DVT4</accession>
<keyword evidence="2" id="KW-1185">Reference proteome</keyword>
<dbReference type="Proteomes" id="UP000821865">
    <property type="component" value="Chromosome 1"/>
</dbReference>
<organism evidence="1 2">
    <name type="scientific">Dermacentor silvarum</name>
    <name type="common">Tick</name>
    <dbReference type="NCBI Taxonomy" id="543639"/>
    <lineage>
        <taxon>Eukaryota</taxon>
        <taxon>Metazoa</taxon>
        <taxon>Ecdysozoa</taxon>
        <taxon>Arthropoda</taxon>
        <taxon>Chelicerata</taxon>
        <taxon>Arachnida</taxon>
        <taxon>Acari</taxon>
        <taxon>Parasitiformes</taxon>
        <taxon>Ixodida</taxon>
        <taxon>Ixodoidea</taxon>
        <taxon>Ixodidae</taxon>
        <taxon>Rhipicephalinae</taxon>
        <taxon>Dermacentor</taxon>
    </lineage>
</organism>
<proteinExistence type="predicted"/>
<name>A0ACB8DVT4_DERSI</name>
<comment type="caution">
    <text evidence="1">The sequence shown here is derived from an EMBL/GenBank/DDBJ whole genome shotgun (WGS) entry which is preliminary data.</text>
</comment>